<sequence length="176" mass="19990">MVTMIKIKLTSIQKTASLVESSQVRLLYKGSRVRFPGRAKHYWAFFGFSKISHWNCVHKIIDLINIDGVGQELRRADLRRRRRLLAAVVSLLPSTGHISRLRATTEKFSKNRKKPSTSLDPGIEPETPCTAVALATTWPTRQSLLLNGPPIQNRHLRPIKNYYSCISLTYGLTDFS</sequence>
<evidence type="ECO:0000313" key="2">
    <source>
        <dbReference type="EMBL" id="SOQ47252.1"/>
    </source>
</evidence>
<gene>
    <name evidence="2" type="ORF">SFRICE_009220</name>
</gene>
<name>A0A2H1W356_SPOFR</name>
<accession>A0A2H1W356</accession>
<organism evidence="2">
    <name type="scientific">Spodoptera frugiperda</name>
    <name type="common">Fall armyworm</name>
    <dbReference type="NCBI Taxonomy" id="7108"/>
    <lineage>
        <taxon>Eukaryota</taxon>
        <taxon>Metazoa</taxon>
        <taxon>Ecdysozoa</taxon>
        <taxon>Arthropoda</taxon>
        <taxon>Hexapoda</taxon>
        <taxon>Insecta</taxon>
        <taxon>Pterygota</taxon>
        <taxon>Neoptera</taxon>
        <taxon>Endopterygota</taxon>
        <taxon>Lepidoptera</taxon>
        <taxon>Glossata</taxon>
        <taxon>Ditrysia</taxon>
        <taxon>Noctuoidea</taxon>
        <taxon>Noctuidae</taxon>
        <taxon>Amphipyrinae</taxon>
        <taxon>Spodoptera</taxon>
    </lineage>
</organism>
<protein>
    <submittedName>
        <fullName evidence="2">SFRICE_009220</fullName>
    </submittedName>
</protein>
<proteinExistence type="predicted"/>
<reference evidence="2" key="1">
    <citation type="submission" date="2016-07" db="EMBL/GenBank/DDBJ databases">
        <authorList>
            <person name="Bretaudeau A."/>
        </authorList>
    </citation>
    <scope>NUCLEOTIDE SEQUENCE</scope>
    <source>
        <strain evidence="2">Rice</strain>
        <tissue evidence="2">Whole body</tissue>
    </source>
</reference>
<evidence type="ECO:0000256" key="1">
    <source>
        <dbReference type="SAM" id="MobiDB-lite"/>
    </source>
</evidence>
<dbReference type="AlphaFoldDB" id="A0A2H1W356"/>
<feature type="region of interest" description="Disordered" evidence="1">
    <location>
        <begin position="106"/>
        <end position="126"/>
    </location>
</feature>
<dbReference type="EMBL" id="ODYU01005893">
    <property type="protein sequence ID" value="SOQ47252.1"/>
    <property type="molecule type" value="Genomic_DNA"/>
</dbReference>